<sequence length="489" mass="56298">MTILKNLVNTCKSCGITLQSTNKLLPGFLPLIKHKAYQKSEDVVFNKYISKLNPEDLSLLNYDKKLIPHHHKDAQEAKECLRCRDIKYKNKFTEETNITPEFPEIKLHKVIYVISAVEFPLNLNRHYLNSESMVVVNKMDMLVADAKKLDSITFFKSYLHKNYGVKPENVFLVSCNKMFGINRLYQHLSAQATIQDYQLVGDINSGKSSLISSLMYQQKADFRISPSKFKLSNGPGISDFPGFTRNLINFNLEKFQINDSPGFNQFSLPDFHNFKNVFKGVKMYKSGLYNHKYVGINGPHILSFAGVFYIKFPQGVFQYKNLINIQPIRVSNLDKLKQWQETYDTNNSLKHQHLIPPTTDLKKYVVPPFNGKIDLVVKNFGYLEITPTGKKSNDLIEIYLPSHLNVDIIIRKPLVKFIYKSLSGIDKYGNPLKRENLFKSTKTVTEYDGSLFHSRLIPVNGDNFQAIKEFTGKDYNHDSEVKNGNYWIG</sequence>
<organism evidence="1 2">
    <name type="scientific">[Candida] jaroonii</name>
    <dbReference type="NCBI Taxonomy" id="467808"/>
    <lineage>
        <taxon>Eukaryota</taxon>
        <taxon>Fungi</taxon>
        <taxon>Dikarya</taxon>
        <taxon>Ascomycota</taxon>
        <taxon>Saccharomycotina</taxon>
        <taxon>Pichiomycetes</taxon>
        <taxon>Debaryomycetaceae</taxon>
        <taxon>Yamadazyma</taxon>
    </lineage>
</organism>
<accession>A0ACA9YG60</accession>
<proteinExistence type="predicted"/>
<comment type="caution">
    <text evidence="1">The sequence shown here is derived from an EMBL/GenBank/DDBJ whole genome shotgun (WGS) entry which is preliminary data.</text>
</comment>
<dbReference type="EMBL" id="CALSDN010000024">
    <property type="protein sequence ID" value="CAH6723955.1"/>
    <property type="molecule type" value="Genomic_DNA"/>
</dbReference>
<gene>
    <name evidence="1" type="ORF">CLIB1444_24S00298</name>
</gene>
<reference evidence="1" key="1">
    <citation type="submission" date="2022-06" db="EMBL/GenBank/DDBJ databases">
        <authorList>
            <person name="Legras J.-L."/>
            <person name="Devillers H."/>
            <person name="Grondin C."/>
        </authorList>
    </citation>
    <scope>NUCLEOTIDE SEQUENCE</scope>
    <source>
        <strain evidence="1">CLIB 1444</strain>
    </source>
</reference>
<evidence type="ECO:0000313" key="1">
    <source>
        <dbReference type="EMBL" id="CAH6723955.1"/>
    </source>
</evidence>
<dbReference type="Proteomes" id="UP001152531">
    <property type="component" value="Unassembled WGS sequence"/>
</dbReference>
<evidence type="ECO:0000313" key="2">
    <source>
        <dbReference type="Proteomes" id="UP001152531"/>
    </source>
</evidence>
<protein>
    <submittedName>
        <fullName evidence="1">Genetic interactor of prohibitins 3, mitochondrial</fullName>
    </submittedName>
</protein>
<name>A0ACA9YG60_9ASCO</name>
<keyword evidence="2" id="KW-1185">Reference proteome</keyword>